<proteinExistence type="predicted"/>
<dbReference type="AlphaFoldDB" id="A0A6C0KD54"/>
<sequence length="293" mass="34011">MIITEDQQLYTKDYYDYCVSLLERCVKESGIKTTLVFSTASAESKCIRILYNYEHTLVRKGGRDTEGALDGSIPVLQKVDEYYLIRIVGLNQLNTADLVIDYSNPNIENIKSSFDSSLIELSKKLTYISPCLYTPYFIKGIRTNEIITTFINDREPRRKKLLYSLMMSRVQCTNINNCFIKQRVQDLYRNTKILINIHQTDHHHTFEELRVLPALLNGTLVISEISPLSELVPYSKCVIWTTYDKILSTAKDILARYDEVHKQIFESVENRKILESLHETNYETLKAKLQTLV</sequence>
<protein>
    <recommendedName>
        <fullName evidence="2">Glycosyltransferase</fullName>
    </recommendedName>
</protein>
<evidence type="ECO:0008006" key="2">
    <source>
        <dbReference type="Google" id="ProtNLM"/>
    </source>
</evidence>
<organism evidence="1">
    <name type="scientific">viral metagenome</name>
    <dbReference type="NCBI Taxonomy" id="1070528"/>
    <lineage>
        <taxon>unclassified sequences</taxon>
        <taxon>metagenomes</taxon>
        <taxon>organismal metagenomes</taxon>
    </lineage>
</organism>
<reference evidence="1" key="1">
    <citation type="journal article" date="2020" name="Nature">
        <title>Giant virus diversity and host interactions through global metagenomics.</title>
        <authorList>
            <person name="Schulz F."/>
            <person name="Roux S."/>
            <person name="Paez-Espino D."/>
            <person name="Jungbluth S."/>
            <person name="Walsh D.A."/>
            <person name="Denef V.J."/>
            <person name="McMahon K.D."/>
            <person name="Konstantinidis K.T."/>
            <person name="Eloe-Fadrosh E.A."/>
            <person name="Kyrpides N.C."/>
            <person name="Woyke T."/>
        </authorList>
    </citation>
    <scope>NUCLEOTIDE SEQUENCE</scope>
    <source>
        <strain evidence="1">GVMAG-S-1101182-85</strain>
    </source>
</reference>
<name>A0A6C0KD54_9ZZZZ</name>
<accession>A0A6C0KD54</accession>
<evidence type="ECO:0000313" key="1">
    <source>
        <dbReference type="EMBL" id="QHU14114.1"/>
    </source>
</evidence>
<dbReference type="EMBL" id="MN740830">
    <property type="protein sequence ID" value="QHU14114.1"/>
    <property type="molecule type" value="Genomic_DNA"/>
</dbReference>